<gene>
    <name evidence="2" type="ORF">SAMN02745123_01019</name>
</gene>
<dbReference type="AlphaFoldDB" id="A0A1M6QFX6"/>
<organism evidence="2 3">
    <name type="scientific">Desulforamulus aeronauticus DSM 10349</name>
    <dbReference type="NCBI Taxonomy" id="1121421"/>
    <lineage>
        <taxon>Bacteria</taxon>
        <taxon>Bacillati</taxon>
        <taxon>Bacillota</taxon>
        <taxon>Clostridia</taxon>
        <taxon>Eubacteriales</taxon>
        <taxon>Peptococcaceae</taxon>
        <taxon>Desulforamulus</taxon>
    </lineage>
</organism>
<name>A0A1M6QFX6_9FIRM</name>
<evidence type="ECO:0000259" key="1">
    <source>
        <dbReference type="Pfam" id="PF18623"/>
    </source>
</evidence>
<keyword evidence="3" id="KW-1185">Reference proteome</keyword>
<dbReference type="Pfam" id="PF18623">
    <property type="entry name" value="TnsE_C"/>
    <property type="match status" value="1"/>
</dbReference>
<protein>
    <recommendedName>
        <fullName evidence="1">TnsE C-terminal domain-containing protein</fullName>
    </recommendedName>
</protein>
<sequence length="188" mass="21707">MYGNKTQNIFSTGEIFFDGDSKVVPVEVQGVRAVHGVFSDSFKDFFNMLNALERIENRLIVGEPKIMQLPGLRGIAKKKEDGTPRQCILVPLNFTLVEFNRLYILEVERSPKTSLSTLLIWPREQELFNKDTLNILIENLLRKLIKNNGHWQKSDITKNPIVKIVTVKHIDDWEPIDWAEIIMSKILC</sequence>
<dbReference type="InterPro" id="IPR041419">
    <property type="entry name" value="TnsE_C"/>
</dbReference>
<proteinExistence type="predicted"/>
<dbReference type="Proteomes" id="UP000183997">
    <property type="component" value="Unassembled WGS sequence"/>
</dbReference>
<dbReference type="STRING" id="1121421.SAMN02745123_01019"/>
<evidence type="ECO:0000313" key="2">
    <source>
        <dbReference type="EMBL" id="SHK19010.1"/>
    </source>
</evidence>
<evidence type="ECO:0000313" key="3">
    <source>
        <dbReference type="Proteomes" id="UP000183997"/>
    </source>
</evidence>
<reference evidence="3" key="1">
    <citation type="submission" date="2016-11" db="EMBL/GenBank/DDBJ databases">
        <authorList>
            <person name="Varghese N."/>
            <person name="Submissions S."/>
        </authorList>
    </citation>
    <scope>NUCLEOTIDE SEQUENCE [LARGE SCALE GENOMIC DNA]</scope>
    <source>
        <strain evidence="3">DSM 10349</strain>
    </source>
</reference>
<dbReference type="EMBL" id="FRAR01000008">
    <property type="protein sequence ID" value="SHK19010.1"/>
    <property type="molecule type" value="Genomic_DNA"/>
</dbReference>
<accession>A0A1M6QFX6</accession>
<feature type="domain" description="TnsE C-terminal" evidence="1">
    <location>
        <begin position="41"/>
        <end position="169"/>
    </location>
</feature>
<dbReference type="RefSeq" id="WP_072911433.1">
    <property type="nucleotide sequence ID" value="NZ_FRAR01000008.1"/>
</dbReference>